<proteinExistence type="predicted"/>
<dbReference type="Proteomes" id="UP000199681">
    <property type="component" value="Unassembled WGS sequence"/>
</dbReference>
<protein>
    <submittedName>
        <fullName evidence="1">Uncharacterized protein</fullName>
    </submittedName>
</protein>
<reference evidence="1 2" key="1">
    <citation type="submission" date="2016-10" db="EMBL/GenBank/DDBJ databases">
        <authorList>
            <person name="Varghese N."/>
            <person name="Submissions S."/>
        </authorList>
    </citation>
    <scope>NUCLEOTIDE SEQUENCE [LARGE SCALE GENOMIC DNA]</scope>
    <source>
        <strain evidence="1 2">GMCC 1.11211</strain>
    </source>
</reference>
<comment type="caution">
    <text evidence="1">The sequence shown here is derived from an EMBL/GenBank/DDBJ whole genome shotgun (WGS) entry which is preliminary data.</text>
</comment>
<sequence length="53" mass="6107">MVSLGEEVTDTARFAIARIEMLGPVNEVLQLCFKKYKFLLAAVHIRKFPREKV</sequence>
<evidence type="ECO:0000313" key="2">
    <source>
        <dbReference type="Proteomes" id="UP000199681"/>
    </source>
</evidence>
<evidence type="ECO:0000313" key="1">
    <source>
        <dbReference type="EMBL" id="SFH34003.1"/>
    </source>
</evidence>
<keyword evidence="2" id="KW-1185">Reference proteome</keyword>
<gene>
    <name evidence="1" type="ORF">SAMN05216274_103221</name>
</gene>
<accession>A0ABY1EB90</accession>
<organism evidence="1 2">
    <name type="scientific">Cryobacterium levicorallinum</name>
    <dbReference type="NCBI Taxonomy" id="995038"/>
    <lineage>
        <taxon>Bacteria</taxon>
        <taxon>Bacillati</taxon>
        <taxon>Actinomycetota</taxon>
        <taxon>Actinomycetes</taxon>
        <taxon>Micrococcales</taxon>
        <taxon>Microbacteriaceae</taxon>
        <taxon>Cryobacterium</taxon>
    </lineage>
</organism>
<dbReference type="EMBL" id="FOPW01000003">
    <property type="protein sequence ID" value="SFH34003.1"/>
    <property type="molecule type" value="Genomic_DNA"/>
</dbReference>
<name>A0ABY1EB90_9MICO</name>